<dbReference type="PANTHER" id="PTHR13048">
    <property type="entry name" value="TRAFFICKING PROTEIN PARTICLE COMPLEX SUBUNIT 3"/>
    <property type="match status" value="1"/>
</dbReference>
<dbReference type="Proteomes" id="UP000266841">
    <property type="component" value="Unassembled WGS sequence"/>
</dbReference>
<reference evidence="8 9" key="1">
    <citation type="journal article" date="2012" name="Genome Biol.">
        <title>Genome and low-iron response of an oceanic diatom adapted to chronic iron limitation.</title>
        <authorList>
            <person name="Lommer M."/>
            <person name="Specht M."/>
            <person name="Roy A.S."/>
            <person name="Kraemer L."/>
            <person name="Andreson R."/>
            <person name="Gutowska M.A."/>
            <person name="Wolf J."/>
            <person name="Bergner S.V."/>
            <person name="Schilhabel M.B."/>
            <person name="Klostermeier U.C."/>
            <person name="Beiko R.G."/>
            <person name="Rosenstiel P."/>
            <person name="Hippler M."/>
            <person name="Laroche J."/>
        </authorList>
    </citation>
    <scope>NUCLEOTIDE SEQUENCE [LARGE SCALE GENOMIC DNA]</scope>
    <source>
        <strain evidence="8 9">CCMP1005</strain>
    </source>
</reference>
<organism evidence="8 9">
    <name type="scientific">Thalassiosira oceanica</name>
    <name type="common">Marine diatom</name>
    <dbReference type="NCBI Taxonomy" id="159749"/>
    <lineage>
        <taxon>Eukaryota</taxon>
        <taxon>Sar</taxon>
        <taxon>Stramenopiles</taxon>
        <taxon>Ochrophyta</taxon>
        <taxon>Bacillariophyta</taxon>
        <taxon>Coscinodiscophyceae</taxon>
        <taxon>Thalassiosirophycidae</taxon>
        <taxon>Thalassiosirales</taxon>
        <taxon>Thalassiosiraceae</taxon>
        <taxon>Thalassiosira</taxon>
    </lineage>
</organism>
<dbReference type="InterPro" id="IPR016721">
    <property type="entry name" value="Bet3"/>
</dbReference>
<dbReference type="FunFam" id="3.30.1380.20:FF:000001">
    <property type="entry name" value="Trafficking protein particle complex subunit BET3"/>
    <property type="match status" value="1"/>
</dbReference>
<evidence type="ECO:0000256" key="7">
    <source>
        <dbReference type="ARBA" id="ARBA00023034"/>
    </source>
</evidence>
<comment type="caution">
    <text evidence="8">The sequence shown here is derived from an EMBL/GenBank/DDBJ whole genome shotgun (WGS) entry which is preliminary data.</text>
</comment>
<evidence type="ECO:0008006" key="10">
    <source>
        <dbReference type="Google" id="ProtNLM"/>
    </source>
</evidence>
<dbReference type="Gene3D" id="3.30.1380.20">
    <property type="entry name" value="Trafficking protein particle complex subunit 3"/>
    <property type="match status" value="1"/>
</dbReference>
<evidence type="ECO:0000256" key="2">
    <source>
        <dbReference type="ARBA" id="ARBA00004240"/>
    </source>
</evidence>
<keyword evidence="9" id="KW-1185">Reference proteome</keyword>
<evidence type="ECO:0000313" key="8">
    <source>
        <dbReference type="EMBL" id="EJK73306.1"/>
    </source>
</evidence>
<gene>
    <name evidence="8" type="ORF">THAOC_05073</name>
</gene>
<dbReference type="SUPFAM" id="SSF111126">
    <property type="entry name" value="Ligand-binding domain in the NO signalling and Golgi transport"/>
    <property type="match status" value="1"/>
</dbReference>
<comment type="subcellular location">
    <subcellularLocation>
        <location evidence="2">Endoplasmic reticulum</location>
    </subcellularLocation>
    <subcellularLocation>
        <location evidence="1">Golgi apparatus</location>
        <location evidence="1">cis-Golgi network</location>
    </subcellularLocation>
</comment>
<dbReference type="OrthoDB" id="10262857at2759"/>
<dbReference type="eggNOG" id="KOG3330">
    <property type="taxonomic scope" value="Eukaryota"/>
</dbReference>
<dbReference type="InterPro" id="IPR007194">
    <property type="entry name" value="TRAPP_component"/>
</dbReference>
<dbReference type="GO" id="GO:0048193">
    <property type="term" value="P:Golgi vesicle transport"/>
    <property type="evidence" value="ECO:0007669"/>
    <property type="project" value="InterPro"/>
</dbReference>
<name>K0THW2_THAOC</name>
<proteinExistence type="inferred from homology"/>
<dbReference type="GO" id="GO:0005783">
    <property type="term" value="C:endoplasmic reticulum"/>
    <property type="evidence" value="ECO:0007669"/>
    <property type="project" value="UniProtKB-SubCell"/>
</dbReference>
<dbReference type="GO" id="GO:0016236">
    <property type="term" value="P:macroautophagy"/>
    <property type="evidence" value="ECO:0007669"/>
    <property type="project" value="UniProtKB-ARBA"/>
</dbReference>
<dbReference type="CDD" id="cd14942">
    <property type="entry name" value="TRAPPC3_bet3"/>
    <property type="match status" value="1"/>
</dbReference>
<dbReference type="EMBL" id="AGNL01004609">
    <property type="protein sequence ID" value="EJK73306.1"/>
    <property type="molecule type" value="Genomic_DNA"/>
</dbReference>
<comment type="similarity">
    <text evidence="3">Belongs to the TRAPP small subunits family. BET3 subfamily.</text>
</comment>
<sequence>MATSKCSQAGQQLWAKMPKVGGYTRLCFAWSVIGFLVHTNSSYRITHQANAELFALTYGSLVTELVRDHEDPIEVNKQLDKIGKSIGVRCVDEFLAKADVAGLGLASQCQSLRDTAEVVARMGFRMFLGVGAECGAFSQDQKSFSIYFHDNPLSTFVELPPAGDDQMGDDLRKLKYSNIYCGIIRGALEQVNLKVDVTLVQCTLKGDEVNEIRVELKEVLADGAGDDYKEE</sequence>
<dbReference type="AlphaFoldDB" id="K0THW2"/>
<evidence type="ECO:0000256" key="5">
    <source>
        <dbReference type="ARBA" id="ARBA00022824"/>
    </source>
</evidence>
<keyword evidence="7" id="KW-0333">Golgi apparatus</keyword>
<keyword evidence="6" id="KW-0931">ER-Golgi transport</keyword>
<dbReference type="InterPro" id="IPR024096">
    <property type="entry name" value="NO_sig/Golgi_transp_ligand-bd"/>
</dbReference>
<evidence type="ECO:0000313" key="9">
    <source>
        <dbReference type="Proteomes" id="UP000266841"/>
    </source>
</evidence>
<evidence type="ECO:0000256" key="6">
    <source>
        <dbReference type="ARBA" id="ARBA00022892"/>
    </source>
</evidence>
<dbReference type="OMA" id="QRRPEYH"/>
<keyword evidence="5" id="KW-0256">Endoplasmic reticulum</keyword>
<keyword evidence="4" id="KW-0813">Transport</keyword>
<evidence type="ECO:0000256" key="3">
    <source>
        <dbReference type="ARBA" id="ARBA00006218"/>
    </source>
</evidence>
<accession>K0THW2</accession>
<protein>
    <recommendedName>
        <fullName evidence="10">Trafficking protein particle complex subunit</fullName>
    </recommendedName>
</protein>
<dbReference type="GO" id="GO:0005794">
    <property type="term" value="C:Golgi apparatus"/>
    <property type="evidence" value="ECO:0007669"/>
    <property type="project" value="UniProtKB-SubCell"/>
</dbReference>
<dbReference type="GO" id="GO:0030008">
    <property type="term" value="C:TRAPP complex"/>
    <property type="evidence" value="ECO:0007669"/>
    <property type="project" value="InterPro"/>
</dbReference>
<evidence type="ECO:0000256" key="1">
    <source>
        <dbReference type="ARBA" id="ARBA00004222"/>
    </source>
</evidence>
<evidence type="ECO:0000256" key="4">
    <source>
        <dbReference type="ARBA" id="ARBA00022448"/>
    </source>
</evidence>
<dbReference type="Pfam" id="PF04051">
    <property type="entry name" value="TRAPP"/>
    <property type="match status" value="1"/>
</dbReference>